<keyword evidence="6 9" id="KW-1133">Transmembrane helix</keyword>
<sequence>MDTAINIIMISISLLLIAVILMQVKGQGTALFGAAESSFRTRRGIELALFRFTIALVVVFIAVSIISASSWF</sequence>
<evidence type="ECO:0000256" key="4">
    <source>
        <dbReference type="ARBA" id="ARBA00022692"/>
    </source>
</evidence>
<evidence type="ECO:0000256" key="2">
    <source>
        <dbReference type="ARBA" id="ARBA00008445"/>
    </source>
</evidence>
<evidence type="ECO:0000256" key="6">
    <source>
        <dbReference type="ARBA" id="ARBA00022989"/>
    </source>
</evidence>
<name>A0A381WP16_9ZZZZ</name>
<evidence type="ECO:0000256" key="5">
    <source>
        <dbReference type="ARBA" id="ARBA00022927"/>
    </source>
</evidence>
<comment type="similarity">
    <text evidence="2">Belongs to the SecG family.</text>
</comment>
<dbReference type="GO" id="GO:0009306">
    <property type="term" value="P:protein secretion"/>
    <property type="evidence" value="ECO:0007669"/>
    <property type="project" value="InterPro"/>
</dbReference>
<keyword evidence="4 9" id="KW-0812">Transmembrane</keyword>
<accession>A0A381WP16</accession>
<dbReference type="InterPro" id="IPR004692">
    <property type="entry name" value="SecG"/>
</dbReference>
<dbReference type="GO" id="GO:0015450">
    <property type="term" value="F:protein-transporting ATPase activity"/>
    <property type="evidence" value="ECO:0007669"/>
    <property type="project" value="InterPro"/>
</dbReference>
<keyword evidence="8 9" id="KW-0472">Membrane</keyword>
<dbReference type="Pfam" id="PF03840">
    <property type="entry name" value="SecG"/>
    <property type="match status" value="1"/>
</dbReference>
<evidence type="ECO:0008006" key="11">
    <source>
        <dbReference type="Google" id="ProtNLM"/>
    </source>
</evidence>
<evidence type="ECO:0000256" key="8">
    <source>
        <dbReference type="ARBA" id="ARBA00023136"/>
    </source>
</evidence>
<feature type="transmembrane region" description="Helical" evidence="9">
    <location>
        <begin position="45"/>
        <end position="66"/>
    </location>
</feature>
<evidence type="ECO:0000256" key="1">
    <source>
        <dbReference type="ARBA" id="ARBA00004141"/>
    </source>
</evidence>
<protein>
    <recommendedName>
        <fullName evidence="11">Protein-export membrane protein SecG</fullName>
    </recommendedName>
</protein>
<keyword evidence="5" id="KW-0653">Protein transport</keyword>
<dbReference type="NCBIfam" id="TIGR00810">
    <property type="entry name" value="secG"/>
    <property type="match status" value="1"/>
</dbReference>
<dbReference type="EMBL" id="UINC01012363">
    <property type="protein sequence ID" value="SVA54031.1"/>
    <property type="molecule type" value="Genomic_DNA"/>
</dbReference>
<keyword evidence="3" id="KW-0813">Transport</keyword>
<evidence type="ECO:0000256" key="7">
    <source>
        <dbReference type="ARBA" id="ARBA00023010"/>
    </source>
</evidence>
<reference evidence="10" key="1">
    <citation type="submission" date="2018-05" db="EMBL/GenBank/DDBJ databases">
        <authorList>
            <person name="Lanie J.A."/>
            <person name="Ng W.-L."/>
            <person name="Kazmierczak K.M."/>
            <person name="Andrzejewski T.M."/>
            <person name="Davidsen T.M."/>
            <person name="Wayne K.J."/>
            <person name="Tettelin H."/>
            <person name="Glass J.I."/>
            <person name="Rusch D."/>
            <person name="Podicherti R."/>
            <person name="Tsui H.-C.T."/>
            <person name="Winkler M.E."/>
        </authorList>
    </citation>
    <scope>NUCLEOTIDE SEQUENCE</scope>
</reference>
<gene>
    <name evidence="10" type="ORF">METZ01_LOCUS106885</name>
</gene>
<evidence type="ECO:0000256" key="9">
    <source>
        <dbReference type="SAM" id="Phobius"/>
    </source>
</evidence>
<organism evidence="10">
    <name type="scientific">marine metagenome</name>
    <dbReference type="NCBI Taxonomy" id="408172"/>
    <lineage>
        <taxon>unclassified sequences</taxon>
        <taxon>metagenomes</taxon>
        <taxon>ecological metagenomes</taxon>
    </lineage>
</organism>
<comment type="subcellular location">
    <subcellularLocation>
        <location evidence="1">Membrane</location>
        <topology evidence="1">Multi-pass membrane protein</topology>
    </subcellularLocation>
</comment>
<keyword evidence="7" id="KW-0811">Translocation</keyword>
<dbReference type="GO" id="GO:0016020">
    <property type="term" value="C:membrane"/>
    <property type="evidence" value="ECO:0007669"/>
    <property type="project" value="UniProtKB-SubCell"/>
</dbReference>
<feature type="transmembrane region" description="Helical" evidence="9">
    <location>
        <begin position="6"/>
        <end position="24"/>
    </location>
</feature>
<evidence type="ECO:0000313" key="10">
    <source>
        <dbReference type="EMBL" id="SVA54031.1"/>
    </source>
</evidence>
<dbReference type="AlphaFoldDB" id="A0A381WP16"/>
<evidence type="ECO:0000256" key="3">
    <source>
        <dbReference type="ARBA" id="ARBA00022448"/>
    </source>
</evidence>
<proteinExistence type="inferred from homology"/>